<proteinExistence type="predicted"/>
<comment type="caution">
    <text evidence="2">The sequence shown here is derived from an EMBL/GenBank/DDBJ whole genome shotgun (WGS) entry which is preliminary data.</text>
</comment>
<accession>A0AAV9I5Z6</accession>
<sequence>MAVLPEKDSAVLVEERIAHRNFLVYILIRWIRWGLVVVVLSLRDTRMGGFGYFLKSTLFSGRHPEIIPLVSAIALCGVCAVFVSIDNLFYNPTVVALKSEREAYSRNERQRDYEDRPFLKLVKPLRDRPISFISPNDENSRIPH</sequence>
<dbReference type="EMBL" id="JANCYU010000026">
    <property type="protein sequence ID" value="KAK4524840.1"/>
    <property type="molecule type" value="Genomic_DNA"/>
</dbReference>
<dbReference type="Pfam" id="PF06522">
    <property type="entry name" value="B12D"/>
    <property type="match status" value="1"/>
</dbReference>
<evidence type="ECO:0000313" key="2">
    <source>
        <dbReference type="EMBL" id="KAK4522439.1"/>
    </source>
</evidence>
<protein>
    <submittedName>
        <fullName evidence="2">Uncharacterized protein</fullName>
    </submittedName>
</protein>
<dbReference type="EMBL" id="JANCYU010000004">
    <property type="protein sequence ID" value="KAK4522439.1"/>
    <property type="molecule type" value="Genomic_DNA"/>
</dbReference>
<name>A0AAV9I5Z6_9RHOD</name>
<keyword evidence="1" id="KW-0812">Transmembrane</keyword>
<dbReference type="Proteomes" id="UP001300502">
    <property type="component" value="Unassembled WGS sequence"/>
</dbReference>
<keyword evidence="1" id="KW-0472">Membrane</keyword>
<evidence type="ECO:0000313" key="4">
    <source>
        <dbReference type="Proteomes" id="UP001300502"/>
    </source>
</evidence>
<feature type="transmembrane region" description="Helical" evidence="1">
    <location>
        <begin position="22"/>
        <end position="45"/>
    </location>
</feature>
<evidence type="ECO:0000256" key="1">
    <source>
        <dbReference type="SAM" id="Phobius"/>
    </source>
</evidence>
<feature type="transmembrane region" description="Helical" evidence="1">
    <location>
        <begin position="66"/>
        <end position="85"/>
    </location>
</feature>
<dbReference type="AlphaFoldDB" id="A0AAV9I5Z6"/>
<evidence type="ECO:0000313" key="3">
    <source>
        <dbReference type="EMBL" id="KAK4524840.1"/>
    </source>
</evidence>
<keyword evidence="1" id="KW-1133">Transmembrane helix</keyword>
<organism evidence="2 4">
    <name type="scientific">Galdieria yellowstonensis</name>
    <dbReference type="NCBI Taxonomy" id="3028027"/>
    <lineage>
        <taxon>Eukaryota</taxon>
        <taxon>Rhodophyta</taxon>
        <taxon>Bangiophyceae</taxon>
        <taxon>Galdieriales</taxon>
        <taxon>Galdieriaceae</taxon>
        <taxon>Galdieria</taxon>
    </lineage>
</organism>
<keyword evidence="4" id="KW-1185">Reference proteome</keyword>
<dbReference type="InterPro" id="IPR010530">
    <property type="entry name" value="B12D"/>
</dbReference>
<gene>
    <name evidence="2" type="ORF">GAYE_HTGSCF06PCTG21G0326</name>
    <name evidence="3" type="ORF">GAYE_SCF06G2742</name>
</gene>
<reference evidence="2 4" key="1">
    <citation type="submission" date="2022-07" db="EMBL/GenBank/DDBJ databases">
        <title>Genome-wide signatures of adaptation to extreme environments.</title>
        <authorList>
            <person name="Cho C.H."/>
            <person name="Yoon H.S."/>
        </authorList>
    </citation>
    <scope>NUCLEOTIDE SEQUENCE [LARGE SCALE GENOMIC DNA]</scope>
    <source>
        <strain evidence="2 4">108.79 E11</strain>
    </source>
</reference>